<feature type="transmembrane region" description="Helical" evidence="1">
    <location>
        <begin position="120"/>
        <end position="140"/>
    </location>
</feature>
<dbReference type="AlphaFoldDB" id="A0A0P1H397"/>
<keyword evidence="4" id="KW-1185">Reference proteome</keyword>
<dbReference type="STRING" id="441103.TRN7648_03875"/>
<keyword evidence="1" id="KW-0812">Transmembrane</keyword>
<feature type="transmembrane region" description="Helical" evidence="1">
    <location>
        <begin position="37"/>
        <end position="59"/>
    </location>
</feature>
<dbReference type="OrthoDB" id="6165342at2"/>
<protein>
    <submittedName>
        <fullName evidence="3">Tripartite tricarboxylate transporter TctB family protein</fullName>
    </submittedName>
</protein>
<dbReference type="Proteomes" id="UP000054935">
    <property type="component" value="Unassembled WGS sequence"/>
</dbReference>
<sequence>MTDRPKNRLLRPETLTALGIVAVAAGFLIPTSELPPISALLPAAMLIGLIALSVALLVMDQRKAAKGDAAAPMTQSPKRVLGAFGLILGYALATDFIGFYVSTAVTIPLVAFAFGYRNPLGLLIATVIVVGTIWAIFDFGMSQDFPTGRLWKD</sequence>
<evidence type="ECO:0000313" key="3">
    <source>
        <dbReference type="EMBL" id="CUH82236.1"/>
    </source>
</evidence>
<proteinExistence type="predicted"/>
<evidence type="ECO:0000313" key="4">
    <source>
        <dbReference type="Proteomes" id="UP000054935"/>
    </source>
</evidence>
<dbReference type="InterPro" id="IPR009936">
    <property type="entry name" value="DUF1468"/>
</dbReference>
<evidence type="ECO:0000256" key="1">
    <source>
        <dbReference type="SAM" id="Phobius"/>
    </source>
</evidence>
<reference evidence="3 4" key="1">
    <citation type="submission" date="2015-09" db="EMBL/GenBank/DDBJ databases">
        <authorList>
            <consortium name="Swine Surveillance"/>
        </authorList>
    </citation>
    <scope>NUCLEOTIDE SEQUENCE [LARGE SCALE GENOMIC DNA]</scope>
    <source>
        <strain evidence="3 4">CECT 7648</strain>
    </source>
</reference>
<dbReference type="Pfam" id="PF07331">
    <property type="entry name" value="TctB"/>
    <property type="match status" value="1"/>
</dbReference>
<feature type="domain" description="DUF1468" evidence="2">
    <location>
        <begin position="18"/>
        <end position="143"/>
    </location>
</feature>
<gene>
    <name evidence="3" type="ORF">TRN7648_03875</name>
</gene>
<keyword evidence="1" id="KW-1133">Transmembrane helix</keyword>
<accession>A0A0P1H397</accession>
<dbReference type="EMBL" id="CYSE01000011">
    <property type="protein sequence ID" value="CUH82236.1"/>
    <property type="molecule type" value="Genomic_DNA"/>
</dbReference>
<organism evidence="3 4">
    <name type="scientific">Tropicibacter naphthalenivorans</name>
    <dbReference type="NCBI Taxonomy" id="441103"/>
    <lineage>
        <taxon>Bacteria</taxon>
        <taxon>Pseudomonadati</taxon>
        <taxon>Pseudomonadota</taxon>
        <taxon>Alphaproteobacteria</taxon>
        <taxon>Rhodobacterales</taxon>
        <taxon>Roseobacteraceae</taxon>
        <taxon>Tropicibacter</taxon>
    </lineage>
</organism>
<dbReference type="RefSeq" id="WP_058249231.1">
    <property type="nucleotide sequence ID" value="NZ_CYSE01000011.1"/>
</dbReference>
<keyword evidence="1" id="KW-0472">Membrane</keyword>
<feature type="transmembrane region" description="Helical" evidence="1">
    <location>
        <begin position="80"/>
        <end position="100"/>
    </location>
</feature>
<evidence type="ECO:0000259" key="2">
    <source>
        <dbReference type="Pfam" id="PF07331"/>
    </source>
</evidence>
<feature type="transmembrane region" description="Helical" evidence="1">
    <location>
        <begin position="12"/>
        <end position="31"/>
    </location>
</feature>
<name>A0A0P1H397_9RHOB</name>